<evidence type="ECO:0000313" key="2">
    <source>
        <dbReference type="Proteomes" id="UP001234297"/>
    </source>
</evidence>
<keyword evidence="2" id="KW-1185">Reference proteome</keyword>
<gene>
    <name evidence="1" type="ORF">MRB53_007130</name>
</gene>
<proteinExistence type="predicted"/>
<evidence type="ECO:0000313" key="1">
    <source>
        <dbReference type="EMBL" id="KAJ8645382.1"/>
    </source>
</evidence>
<protein>
    <submittedName>
        <fullName evidence="1">Uncharacterized protein</fullName>
    </submittedName>
</protein>
<reference evidence="1 2" key="1">
    <citation type="journal article" date="2022" name="Hortic Res">
        <title>A haplotype resolved chromosomal level avocado genome allows analysis of novel avocado genes.</title>
        <authorList>
            <person name="Nath O."/>
            <person name="Fletcher S.J."/>
            <person name="Hayward A."/>
            <person name="Shaw L.M."/>
            <person name="Masouleh A.K."/>
            <person name="Furtado A."/>
            <person name="Henry R.J."/>
            <person name="Mitter N."/>
        </authorList>
    </citation>
    <scope>NUCLEOTIDE SEQUENCE [LARGE SCALE GENOMIC DNA]</scope>
    <source>
        <strain evidence="2">cv. Hass</strain>
    </source>
</reference>
<accession>A0ACC2MI47</accession>
<dbReference type="EMBL" id="CM056810">
    <property type="protein sequence ID" value="KAJ8645382.1"/>
    <property type="molecule type" value="Genomic_DNA"/>
</dbReference>
<organism evidence="1 2">
    <name type="scientific">Persea americana</name>
    <name type="common">Avocado</name>
    <dbReference type="NCBI Taxonomy" id="3435"/>
    <lineage>
        <taxon>Eukaryota</taxon>
        <taxon>Viridiplantae</taxon>
        <taxon>Streptophyta</taxon>
        <taxon>Embryophyta</taxon>
        <taxon>Tracheophyta</taxon>
        <taxon>Spermatophyta</taxon>
        <taxon>Magnoliopsida</taxon>
        <taxon>Magnoliidae</taxon>
        <taxon>Laurales</taxon>
        <taxon>Lauraceae</taxon>
        <taxon>Persea</taxon>
    </lineage>
</organism>
<name>A0ACC2MI47_PERAE</name>
<sequence>MHLRVGQLSTFAVSSAGFAKEFMKTHDLNFVDRPQILHAKLVGCNSIFFFIWRLLATTTWFSDKPRREAFVIDKQIFAFKDQKVISGLKFKLERVHRKIDRILDDIVQEHEKSMTKETNEGRLEEALVDVLLRLQHDRGKNRGTTLIDNSMVVADANGVQQSNLGDKPSGVDESTSAKSEVVDTIKQPQATNPNRWKIKGFEPFSGLGTILNVAEPRVRQLLLLDRSSSHCLLCMRNHQLGVRSMIMFMKEQSLPTYWIVKQQLEQRFLATLSSKRGKRKLVNGRFHCPR</sequence>
<dbReference type="Proteomes" id="UP001234297">
    <property type="component" value="Chromosome 2"/>
</dbReference>
<comment type="caution">
    <text evidence="1">The sequence shown here is derived from an EMBL/GenBank/DDBJ whole genome shotgun (WGS) entry which is preliminary data.</text>
</comment>